<keyword evidence="2" id="KW-0808">Transferase</keyword>
<dbReference type="PANTHER" id="PTHR43861">
    <property type="entry name" value="TRANS-ACONITATE 2-METHYLTRANSFERASE-RELATED"/>
    <property type="match status" value="1"/>
</dbReference>
<protein>
    <submittedName>
        <fullName evidence="2">Class I SAM-dependent methyltransferase</fullName>
    </submittedName>
</protein>
<evidence type="ECO:0000313" key="3">
    <source>
        <dbReference type="Proteomes" id="UP001521150"/>
    </source>
</evidence>
<dbReference type="SUPFAM" id="SSF53335">
    <property type="entry name" value="S-adenosyl-L-methionine-dependent methyltransferases"/>
    <property type="match status" value="1"/>
</dbReference>
<dbReference type="InterPro" id="IPR029063">
    <property type="entry name" value="SAM-dependent_MTases_sf"/>
</dbReference>
<gene>
    <name evidence="2" type="ORF">LWC34_48380</name>
</gene>
<dbReference type="GO" id="GO:0008168">
    <property type="term" value="F:methyltransferase activity"/>
    <property type="evidence" value="ECO:0007669"/>
    <property type="project" value="UniProtKB-KW"/>
</dbReference>
<dbReference type="Pfam" id="PF08241">
    <property type="entry name" value="Methyltransf_11"/>
    <property type="match status" value="1"/>
</dbReference>
<name>A0ABS8ZVD9_9PSEU</name>
<evidence type="ECO:0000313" key="2">
    <source>
        <dbReference type="EMBL" id="MCE7010571.1"/>
    </source>
</evidence>
<dbReference type="Proteomes" id="UP001521150">
    <property type="component" value="Unassembled WGS sequence"/>
</dbReference>
<keyword evidence="2" id="KW-0489">Methyltransferase</keyword>
<reference evidence="2 3" key="1">
    <citation type="submission" date="2021-12" db="EMBL/GenBank/DDBJ databases">
        <title>Genome sequence of Kibdelosporangium philippinense ATCC 49844.</title>
        <authorList>
            <person name="Fedorov E.A."/>
            <person name="Omeragic M."/>
            <person name="Shalygina K.F."/>
            <person name="Maclea K.S."/>
        </authorList>
    </citation>
    <scope>NUCLEOTIDE SEQUENCE [LARGE SCALE GENOMIC DNA]</scope>
    <source>
        <strain evidence="2 3">ATCC 49844</strain>
    </source>
</reference>
<accession>A0ABS8ZVD9</accession>
<sequence length="193" mass="21546">MSNRWNHNIHYHPMVLSAVPAGARTALDVGCGEGMLARLLRKKVPDVVGVDLDQPSIDLATQFDDDISYVVADVLTYDFPTSFDFIASVATLHHMDAAAGLTRLKALLSPGGTMVIVGLAKSQVRDLPYEVAGVVANQVHRLRKGYWEHPSPICWPPPETYTSMRRLATTLLPGVRFRHHIFWRYSLTWAKPE</sequence>
<dbReference type="GO" id="GO:0032259">
    <property type="term" value="P:methylation"/>
    <property type="evidence" value="ECO:0007669"/>
    <property type="project" value="UniProtKB-KW"/>
</dbReference>
<keyword evidence="3" id="KW-1185">Reference proteome</keyword>
<feature type="domain" description="Methyltransferase type 11" evidence="1">
    <location>
        <begin position="27"/>
        <end position="116"/>
    </location>
</feature>
<organism evidence="2 3">
    <name type="scientific">Kibdelosporangium philippinense</name>
    <dbReference type="NCBI Taxonomy" id="211113"/>
    <lineage>
        <taxon>Bacteria</taxon>
        <taxon>Bacillati</taxon>
        <taxon>Actinomycetota</taxon>
        <taxon>Actinomycetes</taxon>
        <taxon>Pseudonocardiales</taxon>
        <taxon>Pseudonocardiaceae</taxon>
        <taxon>Kibdelosporangium</taxon>
    </lineage>
</organism>
<dbReference type="Gene3D" id="3.40.50.150">
    <property type="entry name" value="Vaccinia Virus protein VP39"/>
    <property type="match status" value="1"/>
</dbReference>
<dbReference type="InterPro" id="IPR013216">
    <property type="entry name" value="Methyltransf_11"/>
</dbReference>
<proteinExistence type="predicted"/>
<evidence type="ECO:0000259" key="1">
    <source>
        <dbReference type="Pfam" id="PF08241"/>
    </source>
</evidence>
<dbReference type="RefSeq" id="WP_233732593.1">
    <property type="nucleotide sequence ID" value="NZ_JAJVCN010000004.1"/>
</dbReference>
<dbReference type="EMBL" id="JAJVCN010000004">
    <property type="protein sequence ID" value="MCE7010571.1"/>
    <property type="molecule type" value="Genomic_DNA"/>
</dbReference>
<comment type="caution">
    <text evidence="2">The sequence shown here is derived from an EMBL/GenBank/DDBJ whole genome shotgun (WGS) entry which is preliminary data.</text>
</comment>
<dbReference type="CDD" id="cd02440">
    <property type="entry name" value="AdoMet_MTases"/>
    <property type="match status" value="1"/>
</dbReference>